<evidence type="ECO:0008006" key="3">
    <source>
        <dbReference type="Google" id="ProtNLM"/>
    </source>
</evidence>
<sequence length="306" mass="33107">MRACAEDGDEIHWQRELPETNTAAAWRARQKLGAAARAMLRAGALAAHERAGYHGARHERRADAYAELARFEEERGEGAGGRLLSARLPAAPETARHPLVALGKALRATADAVRSYRSTGAAEHFDAVREYGVCQELTDSVCQLVRGTEGVRITVRWSASAGIPRGCPAWPAPVVFTPGDLSALELAGRHYAHAEPSVPVRVTGAVVRLRRAEPSGPGSVRLRVLAGAEVTQVRARLEEDDYRLALHAHLAGLPLRLSGLLESRGGFRRLSGAHEVLPVPVPEDARERLLKQLRYGLDCFDRGLGG</sequence>
<dbReference type="EMBL" id="BAAARJ010000001">
    <property type="protein sequence ID" value="GAA2593144.1"/>
    <property type="molecule type" value="Genomic_DNA"/>
</dbReference>
<keyword evidence="2" id="KW-1185">Reference proteome</keyword>
<proteinExistence type="predicted"/>
<gene>
    <name evidence="1" type="ORF">GCM10009863_02740</name>
</gene>
<comment type="caution">
    <text evidence="1">The sequence shown here is derived from an EMBL/GenBank/DDBJ whole genome shotgun (WGS) entry which is preliminary data.</text>
</comment>
<dbReference type="Proteomes" id="UP001501447">
    <property type="component" value="Unassembled WGS sequence"/>
</dbReference>
<reference evidence="2" key="1">
    <citation type="journal article" date="2019" name="Int. J. Syst. Evol. Microbiol.">
        <title>The Global Catalogue of Microorganisms (GCM) 10K type strain sequencing project: providing services to taxonomists for standard genome sequencing and annotation.</title>
        <authorList>
            <consortium name="The Broad Institute Genomics Platform"/>
            <consortium name="The Broad Institute Genome Sequencing Center for Infectious Disease"/>
            <person name="Wu L."/>
            <person name="Ma J."/>
        </authorList>
    </citation>
    <scope>NUCLEOTIDE SEQUENCE [LARGE SCALE GENOMIC DNA]</scope>
    <source>
        <strain evidence="2">JCM 16373</strain>
    </source>
</reference>
<name>A0ABP6BYY7_9ACTN</name>
<accession>A0ABP6BYY7</accession>
<protein>
    <recommendedName>
        <fullName evidence="3">Transcriptional regulator</fullName>
    </recommendedName>
</protein>
<evidence type="ECO:0000313" key="1">
    <source>
        <dbReference type="EMBL" id="GAA2593144.1"/>
    </source>
</evidence>
<evidence type="ECO:0000313" key="2">
    <source>
        <dbReference type="Proteomes" id="UP001501447"/>
    </source>
</evidence>
<organism evidence="1 2">
    <name type="scientific">Streptomyces axinellae</name>
    <dbReference type="NCBI Taxonomy" id="552788"/>
    <lineage>
        <taxon>Bacteria</taxon>
        <taxon>Bacillati</taxon>
        <taxon>Actinomycetota</taxon>
        <taxon>Actinomycetes</taxon>
        <taxon>Kitasatosporales</taxon>
        <taxon>Streptomycetaceae</taxon>
        <taxon>Streptomyces</taxon>
    </lineage>
</organism>
<dbReference type="RefSeq" id="WP_344561245.1">
    <property type="nucleotide sequence ID" value="NZ_BAAARJ010000001.1"/>
</dbReference>